<accession>A0A8K0MHD4</accession>
<name>A0A8K0MHD4_9ROSA</name>
<protein>
    <submittedName>
        <fullName evidence="1">Uncharacterized protein</fullName>
    </submittedName>
</protein>
<comment type="caution">
    <text evidence="1">The sequence shown here is derived from an EMBL/GenBank/DDBJ whole genome shotgun (WGS) entry which is preliminary data.</text>
</comment>
<dbReference type="Proteomes" id="UP000796880">
    <property type="component" value="Unassembled WGS sequence"/>
</dbReference>
<evidence type="ECO:0000313" key="2">
    <source>
        <dbReference type="Proteomes" id="UP000796880"/>
    </source>
</evidence>
<dbReference type="AlphaFoldDB" id="A0A8K0MHD4"/>
<gene>
    <name evidence="1" type="ORF">FNV43_RR11164</name>
</gene>
<proteinExistence type="predicted"/>
<keyword evidence="2" id="KW-1185">Reference proteome</keyword>
<dbReference type="EMBL" id="VOIH02000005">
    <property type="protein sequence ID" value="KAF3445986.1"/>
    <property type="molecule type" value="Genomic_DNA"/>
</dbReference>
<evidence type="ECO:0000313" key="1">
    <source>
        <dbReference type="EMBL" id="KAF3445986.1"/>
    </source>
</evidence>
<sequence length="106" mass="12119">MEDFLWDFSPSNSVVIESPSPYQLWCPPQAASKLVSFSSPHVTEVVTLEWATGSAKDECWSNVEWSCDARNVVKEVTKKSNPSAWETYYELNSIQSRFEKVYCLES</sequence>
<organism evidence="1 2">
    <name type="scientific">Rhamnella rubrinervis</name>
    <dbReference type="NCBI Taxonomy" id="2594499"/>
    <lineage>
        <taxon>Eukaryota</taxon>
        <taxon>Viridiplantae</taxon>
        <taxon>Streptophyta</taxon>
        <taxon>Embryophyta</taxon>
        <taxon>Tracheophyta</taxon>
        <taxon>Spermatophyta</taxon>
        <taxon>Magnoliopsida</taxon>
        <taxon>eudicotyledons</taxon>
        <taxon>Gunneridae</taxon>
        <taxon>Pentapetalae</taxon>
        <taxon>rosids</taxon>
        <taxon>fabids</taxon>
        <taxon>Rosales</taxon>
        <taxon>Rhamnaceae</taxon>
        <taxon>rhamnoid group</taxon>
        <taxon>Rhamneae</taxon>
        <taxon>Rhamnella</taxon>
    </lineage>
</organism>
<reference evidence="1" key="1">
    <citation type="submission" date="2020-03" db="EMBL/GenBank/DDBJ databases">
        <title>A high-quality chromosome-level genome assembly of a woody plant with both climbing and erect habits, Rhamnella rubrinervis.</title>
        <authorList>
            <person name="Lu Z."/>
            <person name="Yang Y."/>
            <person name="Zhu X."/>
            <person name="Sun Y."/>
        </authorList>
    </citation>
    <scope>NUCLEOTIDE SEQUENCE</scope>
    <source>
        <strain evidence="1">BYM</strain>
        <tissue evidence="1">Leaf</tissue>
    </source>
</reference>